<dbReference type="GO" id="GO:0003697">
    <property type="term" value="F:single-stranded DNA binding"/>
    <property type="evidence" value="ECO:0007669"/>
    <property type="project" value="InterPro"/>
</dbReference>
<dbReference type="Gene3D" id="3.40.50.300">
    <property type="entry name" value="P-loop containing nucleotide triphosphate hydrolases"/>
    <property type="match status" value="1"/>
</dbReference>
<dbReference type="GO" id="GO:0043139">
    <property type="term" value="F:5'-3' DNA helicase activity"/>
    <property type="evidence" value="ECO:0007669"/>
    <property type="project" value="InterPro"/>
</dbReference>
<comment type="caution">
    <text evidence="2">The sequence shown here is derived from an EMBL/GenBank/DDBJ whole genome shotgun (WGS) entry which is preliminary data.</text>
</comment>
<dbReference type="SUPFAM" id="SSF52540">
    <property type="entry name" value="P-loop containing nucleoside triphosphate hydrolases"/>
    <property type="match status" value="1"/>
</dbReference>
<organism evidence="2">
    <name type="scientific">candidate division CPR3 bacterium</name>
    <dbReference type="NCBI Taxonomy" id="2268181"/>
    <lineage>
        <taxon>Bacteria</taxon>
        <taxon>Bacteria division CPR3</taxon>
    </lineage>
</organism>
<gene>
    <name evidence="2" type="ORF">ENV41_00845</name>
</gene>
<accession>A0A7V3N480</accession>
<dbReference type="PROSITE" id="PS51199">
    <property type="entry name" value="SF4_HELICASE"/>
    <property type="match status" value="1"/>
</dbReference>
<dbReference type="PANTHER" id="PTHR12873">
    <property type="entry name" value="T7-LIKE MITOCHONDRIAL DNA HELICASE"/>
    <property type="match status" value="1"/>
</dbReference>
<dbReference type="GO" id="GO:0005524">
    <property type="term" value="F:ATP binding"/>
    <property type="evidence" value="ECO:0007669"/>
    <property type="project" value="InterPro"/>
</dbReference>
<dbReference type="InterPro" id="IPR007694">
    <property type="entry name" value="DNA_helicase_DnaB-like_C"/>
</dbReference>
<name>A0A7V3N480_UNCC3</name>
<evidence type="ECO:0000313" key="2">
    <source>
        <dbReference type="EMBL" id="HFZ08669.1"/>
    </source>
</evidence>
<protein>
    <recommendedName>
        <fullName evidence="1">SF4 helicase domain-containing protein</fullName>
    </recommendedName>
</protein>
<feature type="domain" description="SF4 helicase" evidence="1">
    <location>
        <begin position="152"/>
        <end position="398"/>
    </location>
</feature>
<evidence type="ECO:0000259" key="1">
    <source>
        <dbReference type="PROSITE" id="PS51199"/>
    </source>
</evidence>
<dbReference type="PANTHER" id="PTHR12873:SF0">
    <property type="entry name" value="TWINKLE MTDNA HELICASE"/>
    <property type="match status" value="1"/>
</dbReference>
<dbReference type="GO" id="GO:0006260">
    <property type="term" value="P:DNA replication"/>
    <property type="evidence" value="ECO:0007669"/>
    <property type="project" value="InterPro"/>
</dbReference>
<dbReference type="AlphaFoldDB" id="A0A7V3N480"/>
<dbReference type="Pfam" id="PF03796">
    <property type="entry name" value="DnaB_C"/>
    <property type="match status" value="1"/>
</dbReference>
<proteinExistence type="predicted"/>
<dbReference type="InterPro" id="IPR027032">
    <property type="entry name" value="Twinkle-like"/>
</dbReference>
<sequence length="398" mass="45615">MIDNLISLVVDKGRLYWTEIIKPEWIDDEVNAGIWKKLVLLKREYGKLPSREGLVSFLDEREVDRLSSFSEIRDNDVSLVEKVLLDYVEDKMVQEMLEKGADVFSLKGSKGVWKVIEDVRRRLGYLSLFSEDGQYGSIFDKERIVERFLSREKKQNDGVYTMIPSLDKVIGGFRKGTLTVVMGVTSVGKTMFLVYLSSAALFQGNNVLFISLEDSKDTVEERFDMLWFGCDENLDESISKKKKYVGDIGSLFLCSEDLLSLDMLEKMVVSYLEKGVSVVVVDYGDLMVSGKTMRDDFSEMGAVFEGMMKIAKKYDLTMITATQASRESLGTLNVTLKQISRSFRKAQTAHYVLALSQTQEEEESGYIRIVVLKNKFGRRNITIPCFIDRERQYFREVF</sequence>
<dbReference type="EMBL" id="DTGG01000024">
    <property type="protein sequence ID" value="HFZ08669.1"/>
    <property type="molecule type" value="Genomic_DNA"/>
</dbReference>
<dbReference type="InterPro" id="IPR027417">
    <property type="entry name" value="P-loop_NTPase"/>
</dbReference>
<reference evidence="2" key="1">
    <citation type="journal article" date="2020" name="mSystems">
        <title>Genome- and Community-Level Interaction Insights into Carbon Utilization and Element Cycling Functions of Hydrothermarchaeota in Hydrothermal Sediment.</title>
        <authorList>
            <person name="Zhou Z."/>
            <person name="Liu Y."/>
            <person name="Xu W."/>
            <person name="Pan J."/>
            <person name="Luo Z.H."/>
            <person name="Li M."/>
        </authorList>
    </citation>
    <scope>NUCLEOTIDE SEQUENCE [LARGE SCALE GENOMIC DNA]</scope>
    <source>
        <strain evidence="2">SpSt-757</strain>
    </source>
</reference>